<evidence type="ECO:0000256" key="6">
    <source>
        <dbReference type="ARBA" id="ARBA00022884"/>
    </source>
</evidence>
<keyword evidence="14" id="KW-1185">Reference proteome</keyword>
<evidence type="ECO:0000256" key="2">
    <source>
        <dbReference type="ARBA" id="ARBA00011926"/>
    </source>
</evidence>
<dbReference type="EC" id="2.1.1.56" evidence="2"/>
<dbReference type="InterPro" id="IPR029063">
    <property type="entry name" value="SAM-dependent_MTases_sf"/>
</dbReference>
<dbReference type="OrthoDB" id="10248867at2759"/>
<dbReference type="InterPro" id="IPR004971">
    <property type="entry name" value="mRNA_G-N7_MeTrfase_dom"/>
</dbReference>
<evidence type="ECO:0000256" key="7">
    <source>
        <dbReference type="ARBA" id="ARBA00023042"/>
    </source>
</evidence>
<dbReference type="PANTHER" id="PTHR12189:SF2">
    <property type="entry name" value="MRNA CAP GUANINE-N7 METHYLTRANSFERASE"/>
    <property type="match status" value="1"/>
</dbReference>
<gene>
    <name evidence="13" type="ORF">PsYK624_171570</name>
</gene>
<dbReference type="PANTHER" id="PTHR12189">
    <property type="entry name" value="MRNA GUANINE-7- METHYLTRANSFERASE"/>
    <property type="match status" value="1"/>
</dbReference>
<organism evidence="13 14">
    <name type="scientific">Phanerochaete sordida</name>
    <dbReference type="NCBI Taxonomy" id="48140"/>
    <lineage>
        <taxon>Eukaryota</taxon>
        <taxon>Fungi</taxon>
        <taxon>Dikarya</taxon>
        <taxon>Basidiomycota</taxon>
        <taxon>Agaricomycotina</taxon>
        <taxon>Agaricomycetes</taxon>
        <taxon>Polyporales</taxon>
        <taxon>Phanerochaetaceae</taxon>
        <taxon>Phanerochaete</taxon>
    </lineage>
</organism>
<evidence type="ECO:0000256" key="3">
    <source>
        <dbReference type="ARBA" id="ARBA00022603"/>
    </source>
</evidence>
<dbReference type="AlphaFoldDB" id="A0A9P3LP72"/>
<evidence type="ECO:0000256" key="4">
    <source>
        <dbReference type="ARBA" id="ARBA00022679"/>
    </source>
</evidence>
<dbReference type="GO" id="GO:0005634">
    <property type="term" value="C:nucleus"/>
    <property type="evidence" value="ECO:0007669"/>
    <property type="project" value="TreeGrafter"/>
</dbReference>
<comment type="catalytic activity">
    <reaction evidence="10">
        <text>a 5'-end (5'-triphosphoguanosine)-ribonucleoside in mRNA + S-adenosyl-L-methionine = a 5'-end (N(7)-methyl 5'-triphosphoguanosine)-ribonucleoside in mRNA + S-adenosyl-L-homocysteine</text>
        <dbReference type="Rhea" id="RHEA:67008"/>
        <dbReference type="Rhea" id="RHEA-COMP:17166"/>
        <dbReference type="Rhea" id="RHEA-COMP:17167"/>
        <dbReference type="ChEBI" id="CHEBI:57856"/>
        <dbReference type="ChEBI" id="CHEBI:59789"/>
        <dbReference type="ChEBI" id="CHEBI:156461"/>
        <dbReference type="ChEBI" id="CHEBI:167617"/>
        <dbReference type="EC" id="2.1.1.56"/>
    </reaction>
</comment>
<feature type="domain" description="MRNA cap 0 methyltransferase" evidence="12">
    <location>
        <begin position="1"/>
        <end position="163"/>
    </location>
</feature>
<comment type="caution">
    <text evidence="13">The sequence shown here is derived from an EMBL/GenBank/DDBJ whole genome shotgun (WGS) entry which is preliminary data.</text>
</comment>
<evidence type="ECO:0000256" key="10">
    <source>
        <dbReference type="ARBA" id="ARBA00044712"/>
    </source>
</evidence>
<dbReference type="GO" id="GO:0004482">
    <property type="term" value="F:mRNA 5'-cap (guanine-N7-)-methyltransferase activity"/>
    <property type="evidence" value="ECO:0007669"/>
    <property type="project" value="UniProtKB-EC"/>
</dbReference>
<dbReference type="GO" id="GO:0003723">
    <property type="term" value="F:RNA binding"/>
    <property type="evidence" value="ECO:0007669"/>
    <property type="project" value="UniProtKB-KW"/>
</dbReference>
<evidence type="ECO:0000256" key="11">
    <source>
        <dbReference type="ARBA" id="ARBA00049739"/>
    </source>
</evidence>
<evidence type="ECO:0000259" key="12">
    <source>
        <dbReference type="PROSITE" id="PS51562"/>
    </source>
</evidence>
<dbReference type="InterPro" id="IPR039753">
    <property type="entry name" value="RG7MT1"/>
</dbReference>
<name>A0A9P3LP72_9APHY</name>
<evidence type="ECO:0000256" key="1">
    <source>
        <dbReference type="ARBA" id="ARBA00003378"/>
    </source>
</evidence>
<dbReference type="SUPFAM" id="SSF53335">
    <property type="entry name" value="S-adenosyl-L-methionine-dependent methyltransferases"/>
    <property type="match status" value="1"/>
</dbReference>
<evidence type="ECO:0000256" key="8">
    <source>
        <dbReference type="ARBA" id="ARBA00032772"/>
    </source>
</evidence>
<keyword evidence="3" id="KW-0489">Methyltransferase</keyword>
<evidence type="ECO:0000256" key="5">
    <source>
        <dbReference type="ARBA" id="ARBA00022691"/>
    </source>
</evidence>
<dbReference type="Gene3D" id="3.40.50.150">
    <property type="entry name" value="Vaccinia Virus protein VP39"/>
    <property type="match status" value="1"/>
</dbReference>
<evidence type="ECO:0000313" key="14">
    <source>
        <dbReference type="Proteomes" id="UP000703269"/>
    </source>
</evidence>
<evidence type="ECO:0000313" key="13">
    <source>
        <dbReference type="EMBL" id="GJF00855.1"/>
    </source>
</evidence>
<proteinExistence type="predicted"/>
<keyword evidence="6" id="KW-0694">RNA-binding</keyword>
<protein>
    <recommendedName>
        <fullName evidence="11">mRNA cap guanine-N(7) methyltransferase</fullName>
        <ecNumber evidence="2">2.1.1.56</ecNumber>
    </recommendedName>
    <alternativeName>
        <fullName evidence="8">mRNA (guanine-N(7))-methyltransferase</fullName>
    </alternativeName>
    <alternativeName>
        <fullName evidence="9">mRNA cap methyltransferase</fullName>
    </alternativeName>
</protein>
<keyword evidence="5" id="KW-0949">S-adenosyl-L-methionine</keyword>
<feature type="non-terminal residue" evidence="13">
    <location>
        <position position="1"/>
    </location>
</feature>
<sequence length="165" mass="19756">HYAFESEDKVRTMLTNVAEWMKPGGRFIGTVPNGRWLLERLDAIPEDAKELEFGNKVYKIRFEQHDERPLYGHRYWFYLKDAVEDVPEYVVHWDNFVKLAAEYDLDLIYEKEFHEVYAENEEHPEYGPMLQHMKVVDANGESQMDEDQWEAANIYIAFAFEKRAR</sequence>
<keyword evidence="7" id="KW-0507">mRNA processing</keyword>
<keyword evidence="7" id="KW-0506">mRNA capping</keyword>
<keyword evidence="4" id="KW-0808">Transferase</keyword>
<dbReference type="PROSITE" id="PS51562">
    <property type="entry name" value="RNA_CAP0_MT"/>
    <property type="match status" value="1"/>
</dbReference>
<evidence type="ECO:0000256" key="9">
    <source>
        <dbReference type="ARBA" id="ARBA00033387"/>
    </source>
</evidence>
<accession>A0A9P3LP72</accession>
<dbReference type="EMBL" id="BPQB01000217">
    <property type="protein sequence ID" value="GJF00855.1"/>
    <property type="molecule type" value="Genomic_DNA"/>
</dbReference>
<dbReference type="Proteomes" id="UP000703269">
    <property type="component" value="Unassembled WGS sequence"/>
</dbReference>
<reference evidence="13 14" key="1">
    <citation type="submission" date="2021-08" db="EMBL/GenBank/DDBJ databases">
        <title>Draft Genome Sequence of Phanerochaete sordida strain YK-624.</title>
        <authorList>
            <person name="Mori T."/>
            <person name="Dohra H."/>
            <person name="Suzuki T."/>
            <person name="Kawagishi H."/>
            <person name="Hirai H."/>
        </authorList>
    </citation>
    <scope>NUCLEOTIDE SEQUENCE [LARGE SCALE GENOMIC DNA]</scope>
    <source>
        <strain evidence="13 14">YK-624</strain>
    </source>
</reference>
<comment type="function">
    <text evidence="1">Responsible for methylating the 5'-cap structure of mRNAs.</text>
</comment>
<dbReference type="Pfam" id="PF03291">
    <property type="entry name" value="mRNA_G-N7_MeTrfase"/>
    <property type="match status" value="1"/>
</dbReference>